<gene>
    <name evidence="4" type="ORF">DW322_11660</name>
</gene>
<keyword evidence="2" id="KW-0732">Signal</keyword>
<proteinExistence type="predicted"/>
<evidence type="ECO:0000256" key="2">
    <source>
        <dbReference type="SAM" id="SignalP"/>
    </source>
</evidence>
<dbReference type="Gene3D" id="2.130.10.10">
    <property type="entry name" value="YVTN repeat-like/Quinoprotein amine dehydrogenase"/>
    <property type="match status" value="2"/>
</dbReference>
<dbReference type="PANTHER" id="PTHR34512">
    <property type="entry name" value="CELL SURFACE PROTEIN"/>
    <property type="match status" value="1"/>
</dbReference>
<dbReference type="AlphaFoldDB" id="A0A6P2CIF1"/>
<evidence type="ECO:0000256" key="1">
    <source>
        <dbReference type="SAM" id="MobiDB-lite"/>
    </source>
</evidence>
<accession>A0A6P2CIF1</accession>
<dbReference type="Proteomes" id="UP000471120">
    <property type="component" value="Unassembled WGS sequence"/>
</dbReference>
<feature type="signal peptide" evidence="2">
    <location>
        <begin position="1"/>
        <end position="26"/>
    </location>
</feature>
<reference evidence="4 5" key="1">
    <citation type="submission" date="2018-07" db="EMBL/GenBank/DDBJ databases">
        <title>Genome sequence of Rhodococcus rhodnii ATCC 35071 from Rhodnius prolixus.</title>
        <authorList>
            <person name="Patel V."/>
            <person name="Vogel K.J."/>
        </authorList>
    </citation>
    <scope>NUCLEOTIDE SEQUENCE [LARGE SCALE GENOMIC DNA]</scope>
    <source>
        <strain evidence="4 5">ATCC 35071</strain>
    </source>
</reference>
<dbReference type="SMART" id="SM00564">
    <property type="entry name" value="PQQ"/>
    <property type="match status" value="1"/>
</dbReference>
<feature type="region of interest" description="Disordered" evidence="1">
    <location>
        <begin position="55"/>
        <end position="85"/>
    </location>
</feature>
<dbReference type="Pfam" id="PF13360">
    <property type="entry name" value="PQQ_2"/>
    <property type="match status" value="1"/>
</dbReference>
<dbReference type="SUPFAM" id="SSF50998">
    <property type="entry name" value="Quinoprotein alcohol dehydrogenase-like"/>
    <property type="match status" value="1"/>
</dbReference>
<feature type="chain" id="PRO_5039386209" evidence="2">
    <location>
        <begin position="27"/>
        <end position="446"/>
    </location>
</feature>
<name>A0A6P2CIF1_9NOCA</name>
<evidence type="ECO:0000313" key="5">
    <source>
        <dbReference type="Proteomes" id="UP000471120"/>
    </source>
</evidence>
<dbReference type="InterPro" id="IPR018391">
    <property type="entry name" value="PQQ_b-propeller_rpt"/>
</dbReference>
<protein>
    <submittedName>
        <fullName evidence="4">Cell surface protein</fullName>
    </submittedName>
</protein>
<dbReference type="InterPro" id="IPR015943">
    <property type="entry name" value="WD40/YVTN_repeat-like_dom_sf"/>
</dbReference>
<evidence type="ECO:0000259" key="3">
    <source>
        <dbReference type="Pfam" id="PF13360"/>
    </source>
</evidence>
<dbReference type="InterPro" id="IPR002372">
    <property type="entry name" value="PQQ_rpt_dom"/>
</dbReference>
<dbReference type="EMBL" id="QRCM01000001">
    <property type="protein sequence ID" value="TXG90758.1"/>
    <property type="molecule type" value="Genomic_DNA"/>
</dbReference>
<evidence type="ECO:0000313" key="4">
    <source>
        <dbReference type="EMBL" id="TXG90758.1"/>
    </source>
</evidence>
<sequence length="446" mass="45604">MRRALRSASTRRSSILAVTMSALLLAACGGSGDTHHDVYAEGGWQGVYADGRNSASTTREAAADPAFDWSRPLGGTASRPPTVAPNGQIYQTAATETGCNMFSFQITSERKRWCTRLAPSVADSAPLLDGVANAYVGDGGTLVSFTEHGQTRWRTLVDGTPLPAQFTGDGNVLVVTHRGQVQVLDTQTGFAVTPPLSLLPQPTGGPAATPPPGENLEACFLGTDACPVALAPAVDGASGRVVVSVFTPSAPAPILVGLRYSGGDTPSLVQEWDSGALPSGPASAPVLSADGETIYVHDREGTLWALSAEDGTARWLHDVGYVPAGSPSVADDGTIVVAGGESGALVGLRDAGDDAEELWRRDDVVHLGVPAQSSGGVGHTVVRDTESGDEDGLALLTFDTASGETRSTAALPGGRGFSVGTAVGPDGEIVTTTAIGEVFVFGSPID</sequence>
<dbReference type="RefSeq" id="WP_010838447.1">
    <property type="nucleotide sequence ID" value="NZ_QRCM01000001.1"/>
</dbReference>
<dbReference type="PROSITE" id="PS51257">
    <property type="entry name" value="PROKAR_LIPOPROTEIN"/>
    <property type="match status" value="1"/>
</dbReference>
<comment type="caution">
    <text evidence="4">The sequence shown here is derived from an EMBL/GenBank/DDBJ whole genome shotgun (WGS) entry which is preliminary data.</text>
</comment>
<organism evidence="4 5">
    <name type="scientific">Rhodococcus rhodnii</name>
    <dbReference type="NCBI Taxonomy" id="38312"/>
    <lineage>
        <taxon>Bacteria</taxon>
        <taxon>Bacillati</taxon>
        <taxon>Actinomycetota</taxon>
        <taxon>Actinomycetes</taxon>
        <taxon>Mycobacteriales</taxon>
        <taxon>Nocardiaceae</taxon>
        <taxon>Rhodococcus</taxon>
    </lineage>
</organism>
<dbReference type="PANTHER" id="PTHR34512:SF30">
    <property type="entry name" value="OUTER MEMBRANE PROTEIN ASSEMBLY FACTOR BAMB"/>
    <property type="match status" value="1"/>
</dbReference>
<dbReference type="InterPro" id="IPR011047">
    <property type="entry name" value="Quinoprotein_ADH-like_sf"/>
</dbReference>
<feature type="domain" description="Pyrrolo-quinoline quinone repeat" evidence="3">
    <location>
        <begin position="281"/>
        <end position="416"/>
    </location>
</feature>